<comment type="caution">
    <text evidence="2">The sequence shown here is derived from an EMBL/GenBank/DDBJ whole genome shotgun (WGS) entry which is preliminary data.</text>
</comment>
<dbReference type="Proteomes" id="UP001153555">
    <property type="component" value="Unassembled WGS sequence"/>
</dbReference>
<keyword evidence="3" id="KW-1185">Reference proteome</keyword>
<accession>A0A9N7MTN5</accession>
<feature type="region of interest" description="Disordered" evidence="1">
    <location>
        <begin position="1"/>
        <end position="40"/>
    </location>
</feature>
<proteinExistence type="predicted"/>
<dbReference type="AlphaFoldDB" id="A0A9N7MTN5"/>
<gene>
    <name evidence="2" type="ORF">SHERM_14355</name>
</gene>
<reference evidence="2" key="1">
    <citation type="submission" date="2019-12" db="EMBL/GenBank/DDBJ databases">
        <authorList>
            <person name="Scholes J."/>
        </authorList>
    </citation>
    <scope>NUCLEOTIDE SEQUENCE</scope>
</reference>
<protein>
    <submittedName>
        <fullName evidence="2">Uncharacterized protein</fullName>
    </submittedName>
</protein>
<feature type="compositionally biased region" description="Polar residues" evidence="1">
    <location>
        <begin position="22"/>
        <end position="36"/>
    </location>
</feature>
<dbReference type="OrthoDB" id="910565at2759"/>
<organism evidence="2 3">
    <name type="scientific">Striga hermonthica</name>
    <name type="common">Purple witchweed</name>
    <name type="synonym">Buchnera hermonthica</name>
    <dbReference type="NCBI Taxonomy" id="68872"/>
    <lineage>
        <taxon>Eukaryota</taxon>
        <taxon>Viridiplantae</taxon>
        <taxon>Streptophyta</taxon>
        <taxon>Embryophyta</taxon>
        <taxon>Tracheophyta</taxon>
        <taxon>Spermatophyta</taxon>
        <taxon>Magnoliopsida</taxon>
        <taxon>eudicotyledons</taxon>
        <taxon>Gunneridae</taxon>
        <taxon>Pentapetalae</taxon>
        <taxon>asterids</taxon>
        <taxon>lamiids</taxon>
        <taxon>Lamiales</taxon>
        <taxon>Orobanchaceae</taxon>
        <taxon>Buchnereae</taxon>
        <taxon>Striga</taxon>
    </lineage>
</organism>
<name>A0A9N7MTN5_STRHE</name>
<dbReference type="EMBL" id="CACSLK010012206">
    <property type="protein sequence ID" value="CAA0814021.1"/>
    <property type="molecule type" value="Genomic_DNA"/>
</dbReference>
<evidence type="ECO:0000256" key="1">
    <source>
        <dbReference type="SAM" id="MobiDB-lite"/>
    </source>
</evidence>
<evidence type="ECO:0000313" key="3">
    <source>
        <dbReference type="Proteomes" id="UP001153555"/>
    </source>
</evidence>
<evidence type="ECO:0000313" key="2">
    <source>
        <dbReference type="EMBL" id="CAA0814021.1"/>
    </source>
</evidence>
<sequence length="153" mass="16419">MTSLKGSNSLDQAQKQVRRPITPTTNGAVAQPSANEGTDKDKFVHDICHSLNKNLRVSICYKRTPMATGKEQAPAQGTASVEEERVEKELDGDAQLQLCRQHCGGVPASYGADDRKPRVVCTEAEVEDGSGDASSAGKCEDIKQQADHYKCAG</sequence>
<feature type="compositionally biased region" description="Polar residues" evidence="1">
    <location>
        <begin position="1"/>
        <end position="15"/>
    </location>
</feature>